<dbReference type="Gene3D" id="1.25.40.290">
    <property type="entry name" value="ARM repeat domains"/>
    <property type="match status" value="1"/>
</dbReference>
<comment type="caution">
    <text evidence="1">The sequence shown here is derived from an EMBL/GenBank/DDBJ whole genome shotgun (WGS) entry which is preliminary data.</text>
</comment>
<dbReference type="Pfam" id="PF08713">
    <property type="entry name" value="DNA_alkylation"/>
    <property type="match status" value="1"/>
</dbReference>
<dbReference type="InterPro" id="IPR016024">
    <property type="entry name" value="ARM-type_fold"/>
</dbReference>
<proteinExistence type="predicted"/>
<gene>
    <name evidence="1" type="ORF">YK48G_23050</name>
</gene>
<evidence type="ECO:0000313" key="1">
    <source>
        <dbReference type="EMBL" id="GHP14880.1"/>
    </source>
</evidence>
<dbReference type="PANTHER" id="PTHR34070:SF1">
    <property type="entry name" value="DNA ALKYLATION REPAIR PROTEIN"/>
    <property type="match status" value="1"/>
</dbReference>
<dbReference type="CDD" id="cd07064">
    <property type="entry name" value="AlkD_like_1"/>
    <property type="match status" value="1"/>
</dbReference>
<accession>A0ABQ3W221</accession>
<dbReference type="RefSeq" id="WP_203630854.1">
    <property type="nucleotide sequence ID" value="NZ_BNJR01000017.1"/>
</dbReference>
<dbReference type="SUPFAM" id="SSF48371">
    <property type="entry name" value="ARM repeat"/>
    <property type="match status" value="1"/>
</dbReference>
<dbReference type="PANTHER" id="PTHR34070">
    <property type="entry name" value="ARMADILLO-TYPE FOLD"/>
    <property type="match status" value="1"/>
</dbReference>
<reference evidence="1 2" key="1">
    <citation type="journal article" date="2021" name="Int. J. Syst. Evol. Microbiol.">
        <title>Lentilactobacillus fungorum sp. nov., isolated from spent mushroom substrates.</title>
        <authorList>
            <person name="Tohno M."/>
            <person name="Tanizawa Y."/>
            <person name="Kojima Y."/>
            <person name="Sakamoto M."/>
            <person name="Ohkuma M."/>
            <person name="Kobayashi H."/>
        </authorList>
    </citation>
    <scope>NUCLEOTIDE SEQUENCE [LARGE SCALE GENOMIC DNA]</scope>
    <source>
        <strain evidence="1 2">YK48G</strain>
    </source>
</reference>
<name>A0ABQ3W221_9LACO</name>
<dbReference type="Gene3D" id="1.20.1660.10">
    <property type="entry name" value="Hypothetical protein (EF3068)"/>
    <property type="match status" value="1"/>
</dbReference>
<keyword evidence="2" id="KW-1185">Reference proteome</keyword>
<dbReference type="EMBL" id="BNJR01000017">
    <property type="protein sequence ID" value="GHP14880.1"/>
    <property type="molecule type" value="Genomic_DNA"/>
</dbReference>
<sequence length="213" mass="25451">MVFRLVGDQKNQPFMEKYMRNQFPFLGLRTPQRKAQSQAFIKASKQWPTTKVIATVNRLYQRKPREYQYVAIDVADANVNRLAFSDIKALTQFVQIKSWWDTVDAWRKVFGKFVILHPEQKPAVFALFYRHKNFWMRRVAILLQLLEKQTLDTELLTKAIEFDQTTNEFFIQKAIGWALRNYSKYHPEWVKQFLESHELSKLAVKEGSKMLRR</sequence>
<protein>
    <submittedName>
        <fullName evidence="1">DNA-7-methylguanine glycosylase</fullName>
    </submittedName>
</protein>
<organism evidence="1 2">
    <name type="scientific">Lentilactobacillus fungorum</name>
    <dbReference type="NCBI Taxonomy" id="2201250"/>
    <lineage>
        <taxon>Bacteria</taxon>
        <taxon>Bacillati</taxon>
        <taxon>Bacillota</taxon>
        <taxon>Bacilli</taxon>
        <taxon>Lactobacillales</taxon>
        <taxon>Lactobacillaceae</taxon>
        <taxon>Lentilactobacillus</taxon>
    </lineage>
</organism>
<evidence type="ECO:0000313" key="2">
    <source>
        <dbReference type="Proteomes" id="UP000604765"/>
    </source>
</evidence>
<dbReference type="Proteomes" id="UP000604765">
    <property type="component" value="Unassembled WGS sequence"/>
</dbReference>
<dbReference type="InterPro" id="IPR014825">
    <property type="entry name" value="DNA_alkylation"/>
</dbReference>